<name>A0A840YJ06_9SPHN</name>
<dbReference type="EMBL" id="JACIJF010000012">
    <property type="protein sequence ID" value="MBB5712099.1"/>
    <property type="molecule type" value="Genomic_DNA"/>
</dbReference>
<dbReference type="Proteomes" id="UP000527143">
    <property type="component" value="Unassembled WGS sequence"/>
</dbReference>
<comment type="caution">
    <text evidence="1">The sequence shown here is derived from an EMBL/GenBank/DDBJ whole genome shotgun (WGS) entry which is preliminary data.</text>
</comment>
<dbReference type="RefSeq" id="WP_184090073.1">
    <property type="nucleotide sequence ID" value="NZ_JACIJF010000012.1"/>
</dbReference>
<proteinExistence type="predicted"/>
<sequence length="60" mass="6054">MAAVAGEIKSLAGDAARASERIAGLLTGIRDSVERVCEDIERTGEAVRDISEAAAGIPGG</sequence>
<dbReference type="Gene3D" id="1.10.287.950">
    <property type="entry name" value="Methyl-accepting chemotaxis protein"/>
    <property type="match status" value="1"/>
</dbReference>
<dbReference type="AlphaFoldDB" id="A0A840YJ06"/>
<organism evidence="1 2">
    <name type="scientific">Sphingomonas xinjiangensis</name>
    <dbReference type="NCBI Taxonomy" id="643568"/>
    <lineage>
        <taxon>Bacteria</taxon>
        <taxon>Pseudomonadati</taxon>
        <taxon>Pseudomonadota</taxon>
        <taxon>Alphaproteobacteria</taxon>
        <taxon>Sphingomonadales</taxon>
        <taxon>Sphingomonadaceae</taxon>
        <taxon>Sphingomonas</taxon>
    </lineage>
</organism>
<gene>
    <name evidence="1" type="ORF">FHT02_003355</name>
</gene>
<evidence type="ECO:0000313" key="1">
    <source>
        <dbReference type="EMBL" id="MBB5712099.1"/>
    </source>
</evidence>
<evidence type="ECO:0000313" key="2">
    <source>
        <dbReference type="Proteomes" id="UP000527143"/>
    </source>
</evidence>
<keyword evidence="2" id="KW-1185">Reference proteome</keyword>
<protein>
    <submittedName>
        <fullName evidence="1">Methyl-accepting chemotaxis protein</fullName>
    </submittedName>
</protein>
<dbReference type="SUPFAM" id="SSF58104">
    <property type="entry name" value="Methyl-accepting chemotaxis protein (MCP) signaling domain"/>
    <property type="match status" value="1"/>
</dbReference>
<reference evidence="1 2" key="1">
    <citation type="submission" date="2020-08" db="EMBL/GenBank/DDBJ databases">
        <title>Genomic Encyclopedia of Type Strains, Phase IV (KMG-IV): sequencing the most valuable type-strain genomes for metagenomic binning, comparative biology and taxonomic classification.</title>
        <authorList>
            <person name="Goeker M."/>
        </authorList>
    </citation>
    <scope>NUCLEOTIDE SEQUENCE [LARGE SCALE GENOMIC DNA]</scope>
    <source>
        <strain evidence="1 2">DSM 26736</strain>
    </source>
</reference>
<accession>A0A840YJ06</accession>